<evidence type="ECO:0000313" key="2">
    <source>
        <dbReference type="Proteomes" id="UP000016935"/>
    </source>
</evidence>
<dbReference type="EMBL" id="KB908866">
    <property type="protein sequence ID" value="EOA81553.1"/>
    <property type="molecule type" value="Genomic_DNA"/>
</dbReference>
<proteinExistence type="predicted"/>
<reference evidence="1 2" key="2">
    <citation type="journal article" date="2013" name="PLoS Genet.">
        <title>Comparative genome structure, secondary metabolite, and effector coding capacity across Cochliobolus pathogens.</title>
        <authorList>
            <person name="Condon B.J."/>
            <person name="Leng Y."/>
            <person name="Wu D."/>
            <person name="Bushley K.E."/>
            <person name="Ohm R.A."/>
            <person name="Otillar R."/>
            <person name="Martin J."/>
            <person name="Schackwitz W."/>
            <person name="Grimwood J."/>
            <person name="MohdZainudin N."/>
            <person name="Xue C."/>
            <person name="Wang R."/>
            <person name="Manning V.A."/>
            <person name="Dhillon B."/>
            <person name="Tu Z.J."/>
            <person name="Steffenson B.J."/>
            <person name="Salamov A."/>
            <person name="Sun H."/>
            <person name="Lowry S."/>
            <person name="LaButti K."/>
            <person name="Han J."/>
            <person name="Copeland A."/>
            <person name="Lindquist E."/>
            <person name="Barry K."/>
            <person name="Schmutz J."/>
            <person name="Baker S.E."/>
            <person name="Ciuffetti L.M."/>
            <person name="Grigoriev I.V."/>
            <person name="Zhong S."/>
            <person name="Turgeon B.G."/>
        </authorList>
    </citation>
    <scope>NUCLEOTIDE SEQUENCE [LARGE SCALE GENOMIC DNA]</scope>
    <source>
        <strain evidence="2">28A</strain>
    </source>
</reference>
<dbReference type="Proteomes" id="UP000016935">
    <property type="component" value="Unassembled WGS sequence"/>
</dbReference>
<dbReference type="AlphaFoldDB" id="R0JJR9"/>
<dbReference type="GeneID" id="19401866"/>
<dbReference type="SUPFAM" id="SSF52047">
    <property type="entry name" value="RNI-like"/>
    <property type="match status" value="1"/>
</dbReference>
<reference evidence="1 2" key="1">
    <citation type="journal article" date="2012" name="PLoS Pathog.">
        <title>Diverse lifestyles and strategies of plant pathogenesis encoded in the genomes of eighteen Dothideomycetes fungi.</title>
        <authorList>
            <person name="Ohm R.A."/>
            <person name="Feau N."/>
            <person name="Henrissat B."/>
            <person name="Schoch C.L."/>
            <person name="Horwitz B.A."/>
            <person name="Barry K.W."/>
            <person name="Condon B.J."/>
            <person name="Copeland A.C."/>
            <person name="Dhillon B."/>
            <person name="Glaser F."/>
            <person name="Hesse C.N."/>
            <person name="Kosti I."/>
            <person name="LaButti K."/>
            <person name="Lindquist E.A."/>
            <person name="Lucas S."/>
            <person name="Salamov A.A."/>
            <person name="Bradshaw R.E."/>
            <person name="Ciuffetti L."/>
            <person name="Hamelin R.C."/>
            <person name="Kema G.H.J."/>
            <person name="Lawrence C."/>
            <person name="Scott J.A."/>
            <person name="Spatafora J.W."/>
            <person name="Turgeon B.G."/>
            <person name="de Wit P.J.G.M."/>
            <person name="Zhong S."/>
            <person name="Goodwin S.B."/>
            <person name="Grigoriev I.V."/>
        </authorList>
    </citation>
    <scope>NUCLEOTIDE SEQUENCE [LARGE SCALE GENOMIC DNA]</scope>
    <source>
        <strain evidence="2">28A</strain>
    </source>
</reference>
<sequence length="474" mass="54370">MSLAKLSTELDTRILEYLHDDRSALSAMSMVSKYYRRATEQLLYRELEFPRVTVRQIKCLAFTVAHREDVAKHVRSITIPRPRRTVHPDDSSTSEGYESETLKLIGKAKAFCPSAPFFDKWLEDLRSCHVFHKNSISFDGHLALFLTQAINIEKIQLTITLDDSLEICRKVISLDWQSHNAGAAAYPLNKLEDLFIAFNHLTDTHAELDCCVTVAQSLKRLGLPNFHIQGLKVRGSCTAALEELHLQDATLRPLTLVKALNSRQFGNLRRLNLDQIYDPDAHTTEASWYGEPFDNRELSKALIKHTPLLEVFEYRGYISQAFAWPHELESLKGLTKLHTLRVDIDRLVLADGFARAERFDPHHILPPSLRHLELTYLPVERIHEYSVELDKVEKRPSSMQFIVDTLLTFPSLKSLALGTYTLKYDACCVNDEKKLTEAAVKLLLTLAQESIKKCMTFQVYTGDGRRRPKRYFLE</sequence>
<organism evidence="1 2">
    <name type="scientific">Exserohilum turcicum (strain 28A)</name>
    <name type="common">Northern leaf blight fungus</name>
    <name type="synonym">Setosphaeria turcica</name>
    <dbReference type="NCBI Taxonomy" id="671987"/>
    <lineage>
        <taxon>Eukaryota</taxon>
        <taxon>Fungi</taxon>
        <taxon>Dikarya</taxon>
        <taxon>Ascomycota</taxon>
        <taxon>Pezizomycotina</taxon>
        <taxon>Dothideomycetes</taxon>
        <taxon>Pleosporomycetidae</taxon>
        <taxon>Pleosporales</taxon>
        <taxon>Pleosporineae</taxon>
        <taxon>Pleosporaceae</taxon>
        <taxon>Exserohilum</taxon>
    </lineage>
</organism>
<name>R0JJR9_EXST2</name>
<dbReference type="STRING" id="671987.R0JJR9"/>
<dbReference type="InterPro" id="IPR032675">
    <property type="entry name" value="LRR_dom_sf"/>
</dbReference>
<evidence type="ECO:0008006" key="3">
    <source>
        <dbReference type="Google" id="ProtNLM"/>
    </source>
</evidence>
<dbReference type="Gene3D" id="3.80.10.10">
    <property type="entry name" value="Ribonuclease Inhibitor"/>
    <property type="match status" value="1"/>
</dbReference>
<gene>
    <name evidence="1" type="ORF">SETTUDRAFT_181733</name>
</gene>
<keyword evidence="2" id="KW-1185">Reference proteome</keyword>
<protein>
    <recommendedName>
        <fullName evidence="3">F-box domain-containing protein</fullName>
    </recommendedName>
</protein>
<evidence type="ECO:0000313" key="1">
    <source>
        <dbReference type="EMBL" id="EOA81553.1"/>
    </source>
</evidence>
<dbReference type="RefSeq" id="XP_008030982.1">
    <property type="nucleotide sequence ID" value="XM_008032791.1"/>
</dbReference>
<accession>R0JJR9</accession>
<dbReference type="HOGENOM" id="CLU_576423_0_0_1"/>
<dbReference type="OrthoDB" id="3801271at2759"/>